<accession>A0A840WHD6</accession>
<proteinExistence type="predicted"/>
<dbReference type="EMBL" id="JACHDO010000001">
    <property type="protein sequence ID" value="MBB5489478.1"/>
    <property type="molecule type" value="Genomic_DNA"/>
</dbReference>
<feature type="compositionally biased region" description="Basic and acidic residues" evidence="1">
    <location>
        <begin position="1"/>
        <end position="23"/>
    </location>
</feature>
<dbReference type="Proteomes" id="UP000579647">
    <property type="component" value="Unassembled WGS sequence"/>
</dbReference>
<protein>
    <submittedName>
        <fullName evidence="2">Uncharacterized protein</fullName>
    </submittedName>
</protein>
<evidence type="ECO:0000256" key="1">
    <source>
        <dbReference type="SAM" id="MobiDB-lite"/>
    </source>
</evidence>
<feature type="region of interest" description="Disordered" evidence="1">
    <location>
        <begin position="1"/>
        <end position="34"/>
    </location>
</feature>
<dbReference type="AlphaFoldDB" id="A0A840WHD6"/>
<sequence length="55" mass="6282">MPEESRPKTMEPDQVVNKDHSDAPPRGPDTCGGFEAELQDKMAREHARLEDFQQE</sequence>
<evidence type="ECO:0000313" key="3">
    <source>
        <dbReference type="Proteomes" id="UP000579647"/>
    </source>
</evidence>
<evidence type="ECO:0000313" key="2">
    <source>
        <dbReference type="EMBL" id="MBB5489478.1"/>
    </source>
</evidence>
<organism evidence="2 3">
    <name type="scientific">Nocardiopsis metallicus</name>
    <dbReference type="NCBI Taxonomy" id="179819"/>
    <lineage>
        <taxon>Bacteria</taxon>
        <taxon>Bacillati</taxon>
        <taxon>Actinomycetota</taxon>
        <taxon>Actinomycetes</taxon>
        <taxon>Streptosporangiales</taxon>
        <taxon>Nocardiopsidaceae</taxon>
        <taxon>Nocardiopsis</taxon>
    </lineage>
</organism>
<gene>
    <name evidence="2" type="ORF">HNR07_000615</name>
</gene>
<comment type="caution">
    <text evidence="2">The sequence shown here is derived from an EMBL/GenBank/DDBJ whole genome shotgun (WGS) entry which is preliminary data.</text>
</comment>
<reference evidence="2 3" key="1">
    <citation type="submission" date="2020-08" db="EMBL/GenBank/DDBJ databases">
        <title>Sequencing the genomes of 1000 actinobacteria strains.</title>
        <authorList>
            <person name="Klenk H.-P."/>
        </authorList>
    </citation>
    <scope>NUCLEOTIDE SEQUENCE [LARGE SCALE GENOMIC DNA]</scope>
    <source>
        <strain evidence="2 3">DSM 44598</strain>
    </source>
</reference>
<keyword evidence="3" id="KW-1185">Reference proteome</keyword>
<dbReference type="RefSeq" id="WP_184361652.1">
    <property type="nucleotide sequence ID" value="NZ_BAAAKM010000136.1"/>
</dbReference>
<name>A0A840WHD6_9ACTN</name>